<comment type="caution">
    <text evidence="1">The sequence shown here is derived from an EMBL/GenBank/DDBJ whole genome shotgun (WGS) entry which is preliminary data.</text>
</comment>
<gene>
    <name evidence="1" type="ORF">B7P43_G17786</name>
</gene>
<dbReference type="SUPFAM" id="SSF52047">
    <property type="entry name" value="RNI-like"/>
    <property type="match status" value="1"/>
</dbReference>
<accession>A0A2J7QUI1</accession>
<reference evidence="1 2" key="1">
    <citation type="submission" date="2017-12" db="EMBL/GenBank/DDBJ databases">
        <title>Hemimetabolous genomes reveal molecular basis of termite eusociality.</title>
        <authorList>
            <person name="Harrison M.C."/>
            <person name="Jongepier E."/>
            <person name="Robertson H.M."/>
            <person name="Arning N."/>
            <person name="Bitard-Feildel T."/>
            <person name="Chao H."/>
            <person name="Childers C.P."/>
            <person name="Dinh H."/>
            <person name="Doddapaneni H."/>
            <person name="Dugan S."/>
            <person name="Gowin J."/>
            <person name="Greiner C."/>
            <person name="Han Y."/>
            <person name="Hu H."/>
            <person name="Hughes D.S.T."/>
            <person name="Huylmans A.-K."/>
            <person name="Kemena C."/>
            <person name="Kremer L.P.M."/>
            <person name="Lee S.L."/>
            <person name="Lopez-Ezquerra A."/>
            <person name="Mallet L."/>
            <person name="Monroy-Kuhn J.M."/>
            <person name="Moser A."/>
            <person name="Murali S.C."/>
            <person name="Muzny D.M."/>
            <person name="Otani S."/>
            <person name="Piulachs M.-D."/>
            <person name="Poelchau M."/>
            <person name="Qu J."/>
            <person name="Schaub F."/>
            <person name="Wada-Katsumata A."/>
            <person name="Worley K.C."/>
            <person name="Xie Q."/>
            <person name="Ylla G."/>
            <person name="Poulsen M."/>
            <person name="Gibbs R.A."/>
            <person name="Schal C."/>
            <person name="Richards S."/>
            <person name="Belles X."/>
            <person name="Korb J."/>
            <person name="Bornberg-Bauer E."/>
        </authorList>
    </citation>
    <scope>NUCLEOTIDE SEQUENCE [LARGE SCALE GENOMIC DNA]</scope>
    <source>
        <tissue evidence="1">Whole body</tissue>
    </source>
</reference>
<name>A0A2J7QUI1_9NEOP</name>
<dbReference type="InterPro" id="IPR032675">
    <property type="entry name" value="LRR_dom_sf"/>
</dbReference>
<evidence type="ECO:0008006" key="3">
    <source>
        <dbReference type="Google" id="ProtNLM"/>
    </source>
</evidence>
<protein>
    <recommendedName>
        <fullName evidence="3">F-box domain-containing protein</fullName>
    </recommendedName>
</protein>
<evidence type="ECO:0000313" key="2">
    <source>
        <dbReference type="Proteomes" id="UP000235965"/>
    </source>
</evidence>
<organism evidence="1 2">
    <name type="scientific">Cryptotermes secundus</name>
    <dbReference type="NCBI Taxonomy" id="105785"/>
    <lineage>
        <taxon>Eukaryota</taxon>
        <taxon>Metazoa</taxon>
        <taxon>Ecdysozoa</taxon>
        <taxon>Arthropoda</taxon>
        <taxon>Hexapoda</taxon>
        <taxon>Insecta</taxon>
        <taxon>Pterygota</taxon>
        <taxon>Neoptera</taxon>
        <taxon>Polyneoptera</taxon>
        <taxon>Dictyoptera</taxon>
        <taxon>Blattodea</taxon>
        <taxon>Blattoidea</taxon>
        <taxon>Termitoidae</taxon>
        <taxon>Kalotermitidae</taxon>
        <taxon>Cryptotermitinae</taxon>
        <taxon>Cryptotermes</taxon>
    </lineage>
</organism>
<dbReference type="EMBL" id="NEVH01010578">
    <property type="protein sequence ID" value="PNF32242.1"/>
    <property type="molecule type" value="Genomic_DNA"/>
</dbReference>
<dbReference type="OrthoDB" id="6367911at2759"/>
<proteinExistence type="predicted"/>
<dbReference type="GO" id="GO:0031146">
    <property type="term" value="P:SCF-dependent proteasomal ubiquitin-dependent protein catabolic process"/>
    <property type="evidence" value="ECO:0007669"/>
    <property type="project" value="TreeGrafter"/>
</dbReference>
<keyword evidence="2" id="KW-1185">Reference proteome</keyword>
<dbReference type="GO" id="GO:0019005">
    <property type="term" value="C:SCF ubiquitin ligase complex"/>
    <property type="evidence" value="ECO:0007669"/>
    <property type="project" value="TreeGrafter"/>
</dbReference>
<evidence type="ECO:0000313" key="1">
    <source>
        <dbReference type="EMBL" id="PNF32242.1"/>
    </source>
</evidence>
<dbReference type="AlphaFoldDB" id="A0A2J7QUI1"/>
<dbReference type="PANTHER" id="PTHR13318">
    <property type="entry name" value="PARTNER OF PAIRED, ISOFORM B-RELATED"/>
    <property type="match status" value="1"/>
</dbReference>
<sequence>MILDELIEVETAGSHTKQDLRIPLALYMHRNMRKFSVCTWSVYPKFDFHSEFLVERLIQMHNLVVLVLYRVCTDDILEAVGTNCHRLEEINIVSKLGLVYTTNEMDKAFNALKLKFFVSDVGLFYLRNCRLLRKVTMNRILRSHSGGCMMTVAGIRALVKSLPYLQNITYDDMGLVISEQMEDVQQLQLTHLCDFHPRPTNIVAAAQLCCSLQHLCLHFPNQSTVCTAKEILESLANSSLRVPILELIHFPFCIEMARLLERKGNFLRSLQVESTDYISLRAVHLIGQTCLSLRNLQLKQPLRDVNQSSSLETYKLFHTQHIFHNLHCLHLDGWNWNLAEVLPLCLLQAKHLETLFVTDMFSQKDQDDVMANIISTNPLQELKEIHMHTRQISIATIRYLIEHCPKLTVMSVVESANITSVQVKELRYEVHQKNLDLTITLVEAEPLG</sequence>
<dbReference type="Proteomes" id="UP000235965">
    <property type="component" value="Unassembled WGS sequence"/>
</dbReference>
<dbReference type="Gene3D" id="3.80.10.10">
    <property type="entry name" value="Ribonuclease Inhibitor"/>
    <property type="match status" value="1"/>
</dbReference>